<dbReference type="AlphaFoldDB" id="A0A3B0VF26"/>
<dbReference type="PROSITE" id="PS52015">
    <property type="entry name" value="TONB_CTD"/>
    <property type="match status" value="1"/>
</dbReference>
<dbReference type="InterPro" id="IPR037682">
    <property type="entry name" value="TonB_C"/>
</dbReference>
<evidence type="ECO:0000259" key="11">
    <source>
        <dbReference type="PROSITE" id="PS52015"/>
    </source>
</evidence>
<keyword evidence="6 10" id="KW-0812">Transmembrane</keyword>
<evidence type="ECO:0000256" key="6">
    <source>
        <dbReference type="ARBA" id="ARBA00022692"/>
    </source>
</evidence>
<dbReference type="Gene3D" id="3.30.1150.10">
    <property type="match status" value="1"/>
</dbReference>
<evidence type="ECO:0000256" key="3">
    <source>
        <dbReference type="ARBA" id="ARBA00022448"/>
    </source>
</evidence>
<keyword evidence="4" id="KW-1003">Cell membrane</keyword>
<feature type="domain" description="TonB C-terminal" evidence="11">
    <location>
        <begin position="187"/>
        <end position="283"/>
    </location>
</feature>
<comment type="similarity">
    <text evidence="2">Belongs to the TonB family.</text>
</comment>
<protein>
    <recommendedName>
        <fullName evidence="11">TonB C-terminal domain-containing protein</fullName>
    </recommendedName>
</protein>
<dbReference type="PANTHER" id="PTHR33446">
    <property type="entry name" value="PROTEIN TONB-RELATED"/>
    <property type="match status" value="1"/>
</dbReference>
<keyword evidence="7" id="KW-0653">Protein transport</keyword>
<feature type="transmembrane region" description="Helical" evidence="10">
    <location>
        <begin position="12"/>
        <end position="33"/>
    </location>
</feature>
<evidence type="ECO:0000256" key="4">
    <source>
        <dbReference type="ARBA" id="ARBA00022475"/>
    </source>
</evidence>
<dbReference type="InterPro" id="IPR051045">
    <property type="entry name" value="TonB-dependent_transducer"/>
</dbReference>
<organism evidence="12">
    <name type="scientific">hydrothermal vent metagenome</name>
    <dbReference type="NCBI Taxonomy" id="652676"/>
    <lineage>
        <taxon>unclassified sequences</taxon>
        <taxon>metagenomes</taxon>
        <taxon>ecological metagenomes</taxon>
    </lineage>
</organism>
<keyword evidence="9 10" id="KW-0472">Membrane</keyword>
<dbReference type="PANTHER" id="PTHR33446:SF11">
    <property type="entry name" value="TONB3"/>
    <property type="match status" value="1"/>
</dbReference>
<evidence type="ECO:0000256" key="5">
    <source>
        <dbReference type="ARBA" id="ARBA00022519"/>
    </source>
</evidence>
<accession>A0A3B0VF26</accession>
<evidence type="ECO:0000256" key="10">
    <source>
        <dbReference type="SAM" id="Phobius"/>
    </source>
</evidence>
<evidence type="ECO:0000256" key="8">
    <source>
        <dbReference type="ARBA" id="ARBA00022989"/>
    </source>
</evidence>
<reference evidence="12" key="1">
    <citation type="submission" date="2018-06" db="EMBL/GenBank/DDBJ databases">
        <authorList>
            <person name="Zhirakovskaya E."/>
        </authorList>
    </citation>
    <scope>NUCLEOTIDE SEQUENCE</scope>
</reference>
<gene>
    <name evidence="12" type="ORF">MNBD_GAMMA01-1621</name>
</gene>
<dbReference type="GO" id="GO:0098797">
    <property type="term" value="C:plasma membrane protein complex"/>
    <property type="evidence" value="ECO:0007669"/>
    <property type="project" value="TreeGrafter"/>
</dbReference>
<dbReference type="NCBIfam" id="TIGR01352">
    <property type="entry name" value="tonB_Cterm"/>
    <property type="match status" value="1"/>
</dbReference>
<dbReference type="GO" id="GO:0031992">
    <property type="term" value="F:energy transducer activity"/>
    <property type="evidence" value="ECO:0007669"/>
    <property type="project" value="TreeGrafter"/>
</dbReference>
<keyword evidence="8 10" id="KW-1133">Transmembrane helix</keyword>
<evidence type="ECO:0000256" key="9">
    <source>
        <dbReference type="ARBA" id="ARBA00023136"/>
    </source>
</evidence>
<dbReference type="SUPFAM" id="SSF74653">
    <property type="entry name" value="TolA/TonB C-terminal domain"/>
    <property type="match status" value="1"/>
</dbReference>
<proteinExistence type="inferred from homology"/>
<keyword evidence="3" id="KW-0813">Transport</keyword>
<keyword evidence="5" id="KW-0997">Cell inner membrane</keyword>
<evidence type="ECO:0000256" key="1">
    <source>
        <dbReference type="ARBA" id="ARBA00004383"/>
    </source>
</evidence>
<dbReference type="GO" id="GO:0015031">
    <property type="term" value="P:protein transport"/>
    <property type="evidence" value="ECO:0007669"/>
    <property type="project" value="UniProtKB-KW"/>
</dbReference>
<evidence type="ECO:0000313" key="12">
    <source>
        <dbReference type="EMBL" id="VAW41521.1"/>
    </source>
</evidence>
<evidence type="ECO:0000256" key="7">
    <source>
        <dbReference type="ARBA" id="ARBA00022927"/>
    </source>
</evidence>
<dbReference type="InterPro" id="IPR006260">
    <property type="entry name" value="TonB/TolA_C"/>
</dbReference>
<evidence type="ECO:0000256" key="2">
    <source>
        <dbReference type="ARBA" id="ARBA00006555"/>
    </source>
</evidence>
<name>A0A3B0VF26_9ZZZZ</name>
<dbReference type="Pfam" id="PF03544">
    <property type="entry name" value="TonB_C"/>
    <property type="match status" value="1"/>
</dbReference>
<dbReference type="GO" id="GO:0055085">
    <property type="term" value="P:transmembrane transport"/>
    <property type="evidence" value="ECO:0007669"/>
    <property type="project" value="InterPro"/>
</dbReference>
<sequence>MPHKVSITDKNVLTFTLSALLLSALILGIVFTLDDVNSNETLPSLDVILSKQKSLQTPEKADYLAQHDQLGGGESEKHVRPQNIKTGLAADEQGNYLQEQVENIPNMQEAKNTELVTTTDSQLTVLTATTAPDIKNQQNTKNKLLTKNQKLAKLENNISDRLEAYAKRPKSKYISASTKSFEFADYMQTWVKKIEHVSNLNYPNEARKRGFVGTLIMTVGINSAGAIKDIKIIKSTGFKSIDDAAEHLVQLAGPFEAIPENKNQIDILYITRTWQFLPGNKLQQK</sequence>
<comment type="subcellular location">
    <subcellularLocation>
        <location evidence="1">Cell inner membrane</location>
        <topology evidence="1">Single-pass membrane protein</topology>
        <orientation evidence="1">Periplasmic side</orientation>
    </subcellularLocation>
</comment>
<dbReference type="EMBL" id="UOEW01000310">
    <property type="protein sequence ID" value="VAW41521.1"/>
    <property type="molecule type" value="Genomic_DNA"/>
</dbReference>